<dbReference type="GO" id="GO:0030159">
    <property type="term" value="F:signaling receptor complex adaptor activity"/>
    <property type="evidence" value="ECO:0007669"/>
    <property type="project" value="TreeGrafter"/>
</dbReference>
<dbReference type="GO" id="GO:0016192">
    <property type="term" value="P:vesicle-mediated transport"/>
    <property type="evidence" value="ECO:0007669"/>
    <property type="project" value="TreeGrafter"/>
</dbReference>
<sequence>MELDDVVLYQDDTGDSDVMSERVAGLASSIYREFERLIERYDEDVVKDLMPLVVGLLENLDSVFAANKEHVVELELLKEDNEQLVTQYEREKALRKHSEEKYIALEDSQDGEKKDLQCRLITSESHARQLELKAKNYADQISRFEEREAELKREYNALHQRHTEMIHSYMEHLERAKHQHATTPSEPSDSGTSTKRRKERPISMVFQLPGSDGLSSEYQRDAADTPSEPWRFNNLSHPQSNTSLKLEDNFSQIRADDGRITQGHFLCQVQRICCLHPQHRLSICSAFPVL</sequence>
<dbReference type="Proteomes" id="UP000265020">
    <property type="component" value="Unassembled WGS sequence"/>
</dbReference>
<name>A0A3Q2EBP4_CYPVA</name>
<dbReference type="GO" id="GO:0005737">
    <property type="term" value="C:cytoplasm"/>
    <property type="evidence" value="ECO:0007669"/>
    <property type="project" value="TreeGrafter"/>
</dbReference>
<dbReference type="GO" id="GO:0019894">
    <property type="term" value="F:kinesin binding"/>
    <property type="evidence" value="ECO:0007669"/>
    <property type="project" value="TreeGrafter"/>
</dbReference>
<reference evidence="4" key="2">
    <citation type="submission" date="2025-09" db="UniProtKB">
        <authorList>
            <consortium name="Ensembl"/>
        </authorList>
    </citation>
    <scope>IDENTIFICATION</scope>
</reference>
<dbReference type="PANTHER" id="PTHR13886">
    <property type="entry name" value="JNK/SAPK-ASSOCIATED PROTEIN"/>
    <property type="match status" value="1"/>
</dbReference>
<evidence type="ECO:0000259" key="3">
    <source>
        <dbReference type="PROSITE" id="PS51776"/>
    </source>
</evidence>
<feature type="domain" description="RH1" evidence="3">
    <location>
        <begin position="6"/>
        <end position="94"/>
    </location>
</feature>
<accession>A0A3Q2EBP4</accession>
<dbReference type="AlphaFoldDB" id="A0A3Q2EBP4"/>
<dbReference type="STRING" id="28743.ENSCVAP00000029104"/>
<dbReference type="PANTHER" id="PTHR13886:SF2">
    <property type="entry name" value="C-JUN-AMINO-TERMINAL KINASE-INTERACTING PROTEIN 4"/>
    <property type="match status" value="1"/>
</dbReference>
<protein>
    <recommendedName>
        <fullName evidence="3">RH1 domain-containing protein</fullName>
    </recommendedName>
</protein>
<feature type="compositionally biased region" description="Polar residues" evidence="2">
    <location>
        <begin position="181"/>
        <end position="193"/>
    </location>
</feature>
<dbReference type="FunFam" id="1.20.58.1770:FF:000001">
    <property type="entry name" value="C-Jun-amino-terminal kinase-interacting protein 3 isoform X1"/>
    <property type="match status" value="1"/>
</dbReference>
<proteinExistence type="predicted"/>
<reference evidence="4" key="1">
    <citation type="submission" date="2025-08" db="UniProtKB">
        <authorList>
            <consortium name="Ensembl"/>
        </authorList>
    </citation>
    <scope>IDENTIFICATION</scope>
</reference>
<dbReference type="InterPro" id="IPR039911">
    <property type="entry name" value="JIP3/JIP4"/>
</dbReference>
<dbReference type="InterPro" id="IPR034743">
    <property type="entry name" value="RH1"/>
</dbReference>
<keyword evidence="1" id="KW-0175">Coiled coil</keyword>
<dbReference type="Ensembl" id="ENSCVAT00000021751.1">
    <property type="protein sequence ID" value="ENSCVAP00000029104.1"/>
    <property type="gene ID" value="ENSCVAG00000016609.1"/>
</dbReference>
<evidence type="ECO:0000313" key="5">
    <source>
        <dbReference type="Proteomes" id="UP000265020"/>
    </source>
</evidence>
<dbReference type="PROSITE" id="PS51776">
    <property type="entry name" value="RH1"/>
    <property type="match status" value="1"/>
</dbReference>
<dbReference type="GeneTree" id="ENSGT00940000153496"/>
<evidence type="ECO:0000256" key="2">
    <source>
        <dbReference type="SAM" id="MobiDB-lite"/>
    </source>
</evidence>
<dbReference type="OMA" id="EERYIAN"/>
<evidence type="ECO:0000256" key="1">
    <source>
        <dbReference type="SAM" id="Coils"/>
    </source>
</evidence>
<feature type="coiled-coil region" evidence="1">
    <location>
        <begin position="67"/>
        <end position="94"/>
    </location>
</feature>
<dbReference type="Pfam" id="PF09744">
    <property type="entry name" value="RH1"/>
    <property type="match status" value="1"/>
</dbReference>
<dbReference type="GO" id="GO:0005078">
    <property type="term" value="F:MAP-kinase scaffold activity"/>
    <property type="evidence" value="ECO:0007669"/>
    <property type="project" value="InterPro"/>
</dbReference>
<feature type="coiled-coil region" evidence="1">
    <location>
        <begin position="127"/>
        <end position="161"/>
    </location>
</feature>
<evidence type="ECO:0000313" key="4">
    <source>
        <dbReference type="Ensembl" id="ENSCVAP00000029104.1"/>
    </source>
</evidence>
<dbReference type="Gene3D" id="1.20.58.1770">
    <property type="match status" value="1"/>
</dbReference>
<keyword evidence="5" id="KW-1185">Reference proteome</keyword>
<feature type="region of interest" description="Disordered" evidence="2">
    <location>
        <begin position="174"/>
        <end position="232"/>
    </location>
</feature>
<organism evidence="4 5">
    <name type="scientific">Cyprinodon variegatus</name>
    <name type="common">Sheepshead minnow</name>
    <dbReference type="NCBI Taxonomy" id="28743"/>
    <lineage>
        <taxon>Eukaryota</taxon>
        <taxon>Metazoa</taxon>
        <taxon>Chordata</taxon>
        <taxon>Craniata</taxon>
        <taxon>Vertebrata</taxon>
        <taxon>Euteleostomi</taxon>
        <taxon>Actinopterygii</taxon>
        <taxon>Neopterygii</taxon>
        <taxon>Teleostei</taxon>
        <taxon>Neoteleostei</taxon>
        <taxon>Acanthomorphata</taxon>
        <taxon>Ovalentaria</taxon>
        <taxon>Atherinomorphae</taxon>
        <taxon>Cyprinodontiformes</taxon>
        <taxon>Cyprinodontidae</taxon>
        <taxon>Cyprinodon</taxon>
    </lineage>
</organism>
<dbReference type="GO" id="GO:0008432">
    <property type="term" value="F:JUN kinase binding"/>
    <property type="evidence" value="ECO:0007669"/>
    <property type="project" value="TreeGrafter"/>
</dbReference>